<gene>
    <name evidence="1" type="ORF">C9J27_02970</name>
</gene>
<dbReference type="AlphaFoldDB" id="A0A2T3KMJ6"/>
<comment type="caution">
    <text evidence="1">The sequence shown here is derived from an EMBL/GenBank/DDBJ whole genome shotgun (WGS) entry which is preliminary data.</text>
</comment>
<sequence length="142" mass="15844">MPPLNIDEISTLAIQLYLDTSSVSVSSIKEHLAELIKDKNIDRNDIHAECFMKKGEQSDKWISALISVGINSISTHLSRCDTKELLTVKVTEDANLSSFEKMIFVCSSESFTFLTNQYLVQAGITVFKVCPLKTNEAKLAKK</sequence>
<name>A0A2T3KMJ6_9GAMM</name>
<dbReference type="Proteomes" id="UP000241426">
    <property type="component" value="Unassembled WGS sequence"/>
</dbReference>
<dbReference type="EMBL" id="PYNF01000002">
    <property type="protein sequence ID" value="PSV01004.1"/>
    <property type="molecule type" value="Genomic_DNA"/>
</dbReference>
<protein>
    <submittedName>
        <fullName evidence="1">Uncharacterized protein</fullName>
    </submittedName>
</protein>
<dbReference type="RefSeq" id="WP_107288732.1">
    <property type="nucleotide sequence ID" value="NZ_PYNF01000002.1"/>
</dbReference>
<evidence type="ECO:0000313" key="2">
    <source>
        <dbReference type="Proteomes" id="UP000241426"/>
    </source>
</evidence>
<evidence type="ECO:0000313" key="1">
    <source>
        <dbReference type="EMBL" id="PSV01004.1"/>
    </source>
</evidence>
<organism evidence="1 2">
    <name type="scientific">Photobacterium kishitanii</name>
    <dbReference type="NCBI Taxonomy" id="318456"/>
    <lineage>
        <taxon>Bacteria</taxon>
        <taxon>Pseudomonadati</taxon>
        <taxon>Pseudomonadota</taxon>
        <taxon>Gammaproteobacteria</taxon>
        <taxon>Vibrionales</taxon>
        <taxon>Vibrionaceae</taxon>
        <taxon>Photobacterium</taxon>
    </lineage>
</organism>
<reference evidence="1 2" key="1">
    <citation type="submission" date="2018-01" db="EMBL/GenBank/DDBJ databases">
        <title>Whole genome sequencing of Histamine producing bacteria.</title>
        <authorList>
            <person name="Butler K."/>
        </authorList>
    </citation>
    <scope>NUCLEOTIDE SEQUENCE [LARGE SCALE GENOMIC DNA]</scope>
    <source>
        <strain evidence="1 2">FS-7.2</strain>
    </source>
</reference>
<accession>A0A2T3KMJ6</accession>
<proteinExistence type="predicted"/>